<dbReference type="InterPro" id="IPR001077">
    <property type="entry name" value="COMT_C"/>
</dbReference>
<evidence type="ECO:0000313" key="8">
    <source>
        <dbReference type="Proteomes" id="UP000799767"/>
    </source>
</evidence>
<dbReference type="EMBL" id="MU001638">
    <property type="protein sequence ID" value="KAF2481475.1"/>
    <property type="molecule type" value="Genomic_DNA"/>
</dbReference>
<dbReference type="Gene3D" id="3.40.50.150">
    <property type="entry name" value="Vaccinia Virus protein VP39"/>
    <property type="match status" value="1"/>
</dbReference>
<evidence type="ECO:0000256" key="2">
    <source>
        <dbReference type="ARBA" id="ARBA00022679"/>
    </source>
</evidence>
<dbReference type="GeneID" id="54478470"/>
<evidence type="ECO:0000313" key="7">
    <source>
        <dbReference type="EMBL" id="KAF2481475.1"/>
    </source>
</evidence>
<evidence type="ECO:0000259" key="6">
    <source>
        <dbReference type="Pfam" id="PF08100"/>
    </source>
</evidence>
<feature type="domain" description="O-methyltransferase dimerisation" evidence="6">
    <location>
        <begin position="60"/>
        <end position="135"/>
    </location>
</feature>
<dbReference type="InterPro" id="IPR036390">
    <property type="entry name" value="WH_DNA-bd_sf"/>
</dbReference>
<feature type="domain" description="O-methyltransferase C-terminal" evidence="5">
    <location>
        <begin position="183"/>
        <end position="379"/>
    </location>
</feature>
<dbReference type="PANTHER" id="PTHR43712">
    <property type="entry name" value="PUTATIVE (AFU_ORTHOLOGUE AFUA_4G14580)-RELATED"/>
    <property type="match status" value="1"/>
</dbReference>
<dbReference type="InterPro" id="IPR036388">
    <property type="entry name" value="WH-like_DNA-bd_sf"/>
</dbReference>
<accession>A0A6A6PNI9</accession>
<keyword evidence="8" id="KW-1185">Reference proteome</keyword>
<dbReference type="SUPFAM" id="SSF53335">
    <property type="entry name" value="S-adenosyl-L-methionine-dependent methyltransferases"/>
    <property type="match status" value="1"/>
</dbReference>
<dbReference type="InterPro" id="IPR016461">
    <property type="entry name" value="COMT-like"/>
</dbReference>
<dbReference type="InterPro" id="IPR012967">
    <property type="entry name" value="COMT_dimerisation"/>
</dbReference>
<dbReference type="GO" id="GO:0008171">
    <property type="term" value="F:O-methyltransferase activity"/>
    <property type="evidence" value="ECO:0007669"/>
    <property type="project" value="InterPro"/>
</dbReference>
<name>A0A6A6PNI9_9PEZI</name>
<evidence type="ECO:0000256" key="3">
    <source>
        <dbReference type="ARBA" id="ARBA00022691"/>
    </source>
</evidence>
<dbReference type="RefSeq" id="XP_033588045.1">
    <property type="nucleotide sequence ID" value="XM_033737468.1"/>
</dbReference>
<feature type="active site" description="Proton acceptor" evidence="4">
    <location>
        <position position="310"/>
    </location>
</feature>
<dbReference type="PIRSF" id="PIRSF005739">
    <property type="entry name" value="O-mtase"/>
    <property type="match status" value="1"/>
</dbReference>
<organism evidence="7 8">
    <name type="scientific">Neohortaea acidophila</name>
    <dbReference type="NCBI Taxonomy" id="245834"/>
    <lineage>
        <taxon>Eukaryota</taxon>
        <taxon>Fungi</taxon>
        <taxon>Dikarya</taxon>
        <taxon>Ascomycota</taxon>
        <taxon>Pezizomycotina</taxon>
        <taxon>Dothideomycetes</taxon>
        <taxon>Dothideomycetidae</taxon>
        <taxon>Mycosphaerellales</taxon>
        <taxon>Teratosphaeriaceae</taxon>
        <taxon>Neohortaea</taxon>
    </lineage>
</organism>
<keyword evidence="1 7" id="KW-0489">Methyltransferase</keyword>
<proteinExistence type="predicted"/>
<dbReference type="OrthoDB" id="1535081at2759"/>
<reference evidence="7" key="1">
    <citation type="journal article" date="2020" name="Stud. Mycol.">
        <title>101 Dothideomycetes genomes: a test case for predicting lifestyles and emergence of pathogens.</title>
        <authorList>
            <person name="Haridas S."/>
            <person name="Albert R."/>
            <person name="Binder M."/>
            <person name="Bloem J."/>
            <person name="Labutti K."/>
            <person name="Salamov A."/>
            <person name="Andreopoulos B."/>
            <person name="Baker S."/>
            <person name="Barry K."/>
            <person name="Bills G."/>
            <person name="Bluhm B."/>
            <person name="Cannon C."/>
            <person name="Castanera R."/>
            <person name="Culley D."/>
            <person name="Daum C."/>
            <person name="Ezra D."/>
            <person name="Gonzalez J."/>
            <person name="Henrissat B."/>
            <person name="Kuo A."/>
            <person name="Liang C."/>
            <person name="Lipzen A."/>
            <person name="Lutzoni F."/>
            <person name="Magnuson J."/>
            <person name="Mondo S."/>
            <person name="Nolan M."/>
            <person name="Ohm R."/>
            <person name="Pangilinan J."/>
            <person name="Park H.-J."/>
            <person name="Ramirez L."/>
            <person name="Alfaro M."/>
            <person name="Sun H."/>
            <person name="Tritt A."/>
            <person name="Yoshinaga Y."/>
            <person name="Zwiers L.-H."/>
            <person name="Turgeon B."/>
            <person name="Goodwin S."/>
            <person name="Spatafora J."/>
            <person name="Crous P."/>
            <person name="Grigoriev I."/>
        </authorList>
    </citation>
    <scope>NUCLEOTIDE SEQUENCE</scope>
    <source>
        <strain evidence="7">CBS 113389</strain>
    </source>
</reference>
<dbReference type="Pfam" id="PF00891">
    <property type="entry name" value="Methyltransf_2"/>
    <property type="match status" value="1"/>
</dbReference>
<keyword evidence="3" id="KW-0949">S-adenosyl-L-methionine</keyword>
<keyword evidence="2 7" id="KW-0808">Transferase</keyword>
<dbReference type="GO" id="GO:0046983">
    <property type="term" value="F:protein dimerization activity"/>
    <property type="evidence" value="ECO:0007669"/>
    <property type="project" value="InterPro"/>
</dbReference>
<dbReference type="SUPFAM" id="SSF46785">
    <property type="entry name" value="Winged helix' DNA-binding domain"/>
    <property type="match status" value="1"/>
</dbReference>
<dbReference type="GO" id="GO:0032259">
    <property type="term" value="P:methylation"/>
    <property type="evidence" value="ECO:0007669"/>
    <property type="project" value="UniProtKB-KW"/>
</dbReference>
<evidence type="ECO:0000256" key="4">
    <source>
        <dbReference type="PIRSR" id="PIRSR005739-1"/>
    </source>
</evidence>
<dbReference type="InterPro" id="IPR029063">
    <property type="entry name" value="SAM-dependent_MTases_sf"/>
</dbReference>
<evidence type="ECO:0000259" key="5">
    <source>
        <dbReference type="Pfam" id="PF00891"/>
    </source>
</evidence>
<dbReference type="AlphaFoldDB" id="A0A6A6PNI9"/>
<dbReference type="Proteomes" id="UP000799767">
    <property type="component" value="Unassembled WGS sequence"/>
</dbReference>
<sequence length="401" mass="44142">MATSQPPTKDLTALATQILELSKSYDPAAKQTNLEREIVTKARELIAAVQTPRDYMTTVLRSIMESSAFRALLSLGAIQAIPPTDPITLADLESKTGAQASLLKRLFRPVVQGGIITLHPDGTYSHTPMSAVYARDEGDVASLYNYMFDEAMVQTGFAEYFQQRGAREPDGELATTHNPRTWHARQEGKTVFEILEQDPEHLRAFQKLMVMATRFRPYTGFYDFGKLVGEEGRTVIVDVGGADGTTVAKILEAHPDIKPEQCVVQDREQVIELAKKNEGLQKGVRLQAHDFFLPQPVKGAKAYHLRAICHDWSDTMVVKILKHLADAAAKDSKVLIADVVMPEGPLGGMAAFMDLGMLCIGGKERTKQNFEEVLGAAGWELDAIYPSGYESGFSIVEASLK</sequence>
<protein>
    <submittedName>
        <fullName evidence="7">Catechol O-methyltransferase</fullName>
    </submittedName>
</protein>
<dbReference type="PROSITE" id="PS51683">
    <property type="entry name" value="SAM_OMT_II"/>
    <property type="match status" value="1"/>
</dbReference>
<dbReference type="Gene3D" id="1.10.10.10">
    <property type="entry name" value="Winged helix-like DNA-binding domain superfamily/Winged helix DNA-binding domain"/>
    <property type="match status" value="1"/>
</dbReference>
<gene>
    <name evidence="7" type="ORF">BDY17DRAFT_326163</name>
</gene>
<dbReference type="PANTHER" id="PTHR43712:SF2">
    <property type="entry name" value="O-METHYLTRANSFERASE CICE"/>
    <property type="match status" value="1"/>
</dbReference>
<dbReference type="Pfam" id="PF08100">
    <property type="entry name" value="Dimerisation"/>
    <property type="match status" value="1"/>
</dbReference>
<evidence type="ECO:0000256" key="1">
    <source>
        <dbReference type="ARBA" id="ARBA00022603"/>
    </source>
</evidence>